<dbReference type="EC" id="1.-.-.-" evidence="7"/>
<sequence>MTTEAGTRPGPETETETHDLLVLGGGTGNIVAAEAAEAGLDVALVEKGPLGGTCLNRGCNPSKQLIHRADLVEAVEAAGELGVDASVEGVDFADITRTVTEDVTEVAERKAEEARERESLTLYRGEGRFVDERAVAVELDEATETEGHRRDAGESVRVAADRVVLAGGSRPVVPDVDGLDEVDYLTSDDALRLEARPDRLVVVGGGYIAAEMGHFYAAMGTEVVVVGHGDHLLPREDEAVSEFFTDAFADGENREVHTGYRVEAVEASDGDSDGDDRTVTAHAESDDGDELAVDGDALLLAVGRRPNTDADGWAVDAASIETDDDGFVMVDERLRTSVDGVWAIGDVADNYNFKHSGDKEAAYAVKNAVHGEGAKVEFPGMAHAVFGSPQVGSLGRTASELDEDGVEYEVGRAEYSGHPLGKLLQPEGGFVKALVGADEEVLGCHVVGPEGSTLIHEVNTAVASGGDARDVAETIHVHPALSELVQSAFRDALGDVGVSGL</sequence>
<dbReference type="InterPro" id="IPR004099">
    <property type="entry name" value="Pyr_nucl-diS_OxRdtase_dimer"/>
</dbReference>
<evidence type="ECO:0000256" key="1">
    <source>
        <dbReference type="ARBA" id="ARBA00007532"/>
    </source>
</evidence>
<reference evidence="7 8" key="1">
    <citation type="journal article" date="2019" name="Int. J. Syst. Evol. Microbiol.">
        <title>The Global Catalogue of Microorganisms (GCM) 10K type strain sequencing project: providing services to taxonomists for standard genome sequencing and annotation.</title>
        <authorList>
            <consortium name="The Broad Institute Genomics Platform"/>
            <consortium name="The Broad Institute Genome Sequencing Center for Infectious Disease"/>
            <person name="Wu L."/>
            <person name="Ma J."/>
        </authorList>
    </citation>
    <scope>NUCLEOTIDE SEQUENCE [LARGE SCALE GENOMIC DNA]</scope>
    <source>
        <strain evidence="7 8">CGMCC 1.12553</strain>
    </source>
</reference>
<dbReference type="PRINTS" id="PR00411">
    <property type="entry name" value="PNDRDTASEI"/>
</dbReference>
<dbReference type="InterPro" id="IPR016156">
    <property type="entry name" value="FAD/NAD-linked_Rdtase_dimer_sf"/>
</dbReference>
<keyword evidence="3" id="KW-0274">FAD</keyword>
<dbReference type="InterPro" id="IPR001100">
    <property type="entry name" value="Pyr_nuc-diS_OxRdtase"/>
</dbReference>
<dbReference type="PANTHER" id="PTHR22912">
    <property type="entry name" value="DISULFIDE OXIDOREDUCTASE"/>
    <property type="match status" value="1"/>
</dbReference>
<dbReference type="GO" id="GO:0016491">
    <property type="term" value="F:oxidoreductase activity"/>
    <property type="evidence" value="ECO:0007669"/>
    <property type="project" value="UniProtKB-KW"/>
</dbReference>
<evidence type="ECO:0000313" key="8">
    <source>
        <dbReference type="Proteomes" id="UP001595921"/>
    </source>
</evidence>
<dbReference type="PANTHER" id="PTHR22912:SF151">
    <property type="entry name" value="DIHYDROLIPOYL DEHYDROGENASE, MITOCHONDRIAL"/>
    <property type="match status" value="1"/>
</dbReference>
<gene>
    <name evidence="7" type="ORF">ACFO0N_11115</name>
</gene>
<feature type="domain" description="FAD/NAD(P)-binding" evidence="6">
    <location>
        <begin position="19"/>
        <end position="355"/>
    </location>
</feature>
<dbReference type="RefSeq" id="WP_267623771.1">
    <property type="nucleotide sequence ID" value="NZ_JAODIW010000008.1"/>
</dbReference>
<dbReference type="SUPFAM" id="SSF51905">
    <property type="entry name" value="FAD/NAD(P)-binding domain"/>
    <property type="match status" value="1"/>
</dbReference>
<dbReference type="SUPFAM" id="SSF55424">
    <property type="entry name" value="FAD/NAD-linked reductases, dimerisation (C-terminal) domain"/>
    <property type="match status" value="1"/>
</dbReference>
<keyword evidence="4" id="KW-0520">NAD</keyword>
<keyword evidence="8" id="KW-1185">Reference proteome</keyword>
<dbReference type="Pfam" id="PF07992">
    <property type="entry name" value="Pyr_redox_2"/>
    <property type="match status" value="1"/>
</dbReference>
<protein>
    <submittedName>
        <fullName evidence="7">Dihydrolipoyl dehydrogenase family protein</fullName>
        <ecNumber evidence="7">1.-.-.-</ecNumber>
    </submittedName>
</protein>
<dbReference type="EMBL" id="JBHSDS010000006">
    <property type="protein sequence ID" value="MFC4358489.1"/>
    <property type="molecule type" value="Genomic_DNA"/>
</dbReference>
<accession>A0ABD5PDE1</accession>
<keyword evidence="7" id="KW-0560">Oxidoreductase</keyword>
<dbReference type="InterPro" id="IPR023753">
    <property type="entry name" value="FAD/NAD-binding_dom"/>
</dbReference>
<organism evidence="7 8">
    <name type="scientific">Halobium salinum</name>
    <dbReference type="NCBI Taxonomy" id="1364940"/>
    <lineage>
        <taxon>Archaea</taxon>
        <taxon>Methanobacteriati</taxon>
        <taxon>Methanobacteriota</taxon>
        <taxon>Stenosarchaea group</taxon>
        <taxon>Halobacteria</taxon>
        <taxon>Halobacteriales</taxon>
        <taxon>Haloferacaceae</taxon>
        <taxon>Halobium</taxon>
    </lineage>
</organism>
<evidence type="ECO:0000259" key="6">
    <source>
        <dbReference type="Pfam" id="PF07992"/>
    </source>
</evidence>
<dbReference type="PRINTS" id="PR00368">
    <property type="entry name" value="FADPNR"/>
</dbReference>
<evidence type="ECO:0000256" key="3">
    <source>
        <dbReference type="ARBA" id="ARBA00022827"/>
    </source>
</evidence>
<name>A0ABD5PDE1_9EURY</name>
<dbReference type="Gene3D" id="3.30.390.30">
    <property type="match status" value="1"/>
</dbReference>
<dbReference type="Gene3D" id="3.50.50.60">
    <property type="entry name" value="FAD/NAD(P)-binding domain"/>
    <property type="match status" value="2"/>
</dbReference>
<evidence type="ECO:0000313" key="7">
    <source>
        <dbReference type="EMBL" id="MFC4358489.1"/>
    </source>
</evidence>
<dbReference type="AlphaFoldDB" id="A0ABD5PDE1"/>
<dbReference type="Proteomes" id="UP001595921">
    <property type="component" value="Unassembled WGS sequence"/>
</dbReference>
<comment type="similarity">
    <text evidence="1">Belongs to the class-I pyridine nucleotide-disulfide oxidoreductase family.</text>
</comment>
<evidence type="ECO:0000256" key="4">
    <source>
        <dbReference type="ARBA" id="ARBA00023027"/>
    </source>
</evidence>
<dbReference type="PIRSF" id="PIRSF000350">
    <property type="entry name" value="Mercury_reductase_MerA"/>
    <property type="match status" value="1"/>
</dbReference>
<keyword evidence="2" id="KW-0285">Flavoprotein</keyword>
<evidence type="ECO:0000259" key="5">
    <source>
        <dbReference type="Pfam" id="PF02852"/>
    </source>
</evidence>
<dbReference type="InterPro" id="IPR050151">
    <property type="entry name" value="Class-I_Pyr_Nuc-Dis_Oxidored"/>
</dbReference>
<feature type="domain" description="Pyridine nucleotide-disulphide oxidoreductase dimerisation" evidence="5">
    <location>
        <begin position="382"/>
        <end position="488"/>
    </location>
</feature>
<proteinExistence type="inferred from homology"/>
<evidence type="ECO:0000256" key="2">
    <source>
        <dbReference type="ARBA" id="ARBA00022630"/>
    </source>
</evidence>
<dbReference type="InterPro" id="IPR036188">
    <property type="entry name" value="FAD/NAD-bd_sf"/>
</dbReference>
<dbReference type="Pfam" id="PF02852">
    <property type="entry name" value="Pyr_redox_dim"/>
    <property type="match status" value="1"/>
</dbReference>
<comment type="caution">
    <text evidence="7">The sequence shown here is derived from an EMBL/GenBank/DDBJ whole genome shotgun (WGS) entry which is preliminary data.</text>
</comment>